<dbReference type="EMBL" id="DMVW01000028">
    <property type="protein sequence ID" value="HAR50689.1"/>
    <property type="molecule type" value="Genomic_DNA"/>
</dbReference>
<reference evidence="1 2" key="1">
    <citation type="journal article" date="2018" name="Nat. Biotechnol.">
        <title>A standardized bacterial taxonomy based on genome phylogeny substantially revises the tree of life.</title>
        <authorList>
            <person name="Parks D.H."/>
            <person name="Chuvochina M."/>
            <person name="Waite D.W."/>
            <person name="Rinke C."/>
            <person name="Skarshewski A."/>
            <person name="Chaumeil P.A."/>
            <person name="Hugenholtz P."/>
        </authorList>
    </citation>
    <scope>NUCLEOTIDE SEQUENCE [LARGE SCALE GENOMIC DNA]</scope>
    <source>
        <strain evidence="1">UBA9169</strain>
    </source>
</reference>
<dbReference type="AlphaFoldDB" id="A0A348W827"/>
<evidence type="ECO:0000313" key="1">
    <source>
        <dbReference type="EMBL" id="HAR50689.1"/>
    </source>
</evidence>
<dbReference type="InterPro" id="IPR024083">
    <property type="entry name" value="Fumarase/histidase_N"/>
</dbReference>
<sequence>MRGIFNDEARIQRWLDVEAALALEQAKLGMIPTAAAEEIAAKSKFDAIDMDLVLHHLAV</sequence>
<keyword evidence="1" id="KW-0456">Lyase</keyword>
<dbReference type="Gene3D" id="1.10.275.10">
    <property type="entry name" value="Fumarase/aspartase (N-terminal domain)"/>
    <property type="match status" value="1"/>
</dbReference>
<name>A0A348W827_9RHOB</name>
<dbReference type="Proteomes" id="UP000264719">
    <property type="component" value="Unassembled WGS sequence"/>
</dbReference>
<proteinExistence type="predicted"/>
<gene>
    <name evidence="1" type="ORF">DCS45_02280</name>
</gene>
<protein>
    <submittedName>
        <fullName evidence="1">Adenylosuccinate lyase</fullName>
    </submittedName>
</protein>
<evidence type="ECO:0000313" key="2">
    <source>
        <dbReference type="Proteomes" id="UP000264719"/>
    </source>
</evidence>
<organism evidence="1 2">
    <name type="scientific">Roseovarius nubinhibens</name>
    <dbReference type="NCBI Taxonomy" id="314263"/>
    <lineage>
        <taxon>Bacteria</taxon>
        <taxon>Pseudomonadati</taxon>
        <taxon>Pseudomonadota</taxon>
        <taxon>Alphaproteobacteria</taxon>
        <taxon>Rhodobacterales</taxon>
        <taxon>Roseobacteraceae</taxon>
        <taxon>Roseovarius</taxon>
    </lineage>
</organism>
<dbReference type="GO" id="GO:0016829">
    <property type="term" value="F:lyase activity"/>
    <property type="evidence" value="ECO:0007669"/>
    <property type="project" value="UniProtKB-KW"/>
</dbReference>
<dbReference type="InterPro" id="IPR008948">
    <property type="entry name" value="L-Aspartase-like"/>
</dbReference>
<feature type="non-terminal residue" evidence="1">
    <location>
        <position position="59"/>
    </location>
</feature>
<comment type="caution">
    <text evidence="1">The sequence shown here is derived from an EMBL/GenBank/DDBJ whole genome shotgun (WGS) entry which is preliminary data.</text>
</comment>
<accession>A0A348W827</accession>
<dbReference type="SUPFAM" id="SSF48557">
    <property type="entry name" value="L-aspartase-like"/>
    <property type="match status" value="1"/>
</dbReference>